<dbReference type="Gene3D" id="3.90.550.10">
    <property type="entry name" value="Spore Coat Polysaccharide Biosynthesis Protein SpsA, Chain A"/>
    <property type="match status" value="1"/>
</dbReference>
<dbReference type="InParanoid" id="A0A5R8Q7M6"/>
<comment type="caution">
    <text evidence="4">The sequence shown here is derived from an EMBL/GenBank/DDBJ whole genome shotgun (WGS) entry which is preliminary data.</text>
</comment>
<gene>
    <name evidence="4" type="ORF">FEZ08_11640</name>
</gene>
<dbReference type="GO" id="GO:0016757">
    <property type="term" value="F:glycosyltransferase activity"/>
    <property type="evidence" value="ECO:0007669"/>
    <property type="project" value="UniProtKB-KW"/>
</dbReference>
<dbReference type="EMBL" id="VBWP01000016">
    <property type="protein sequence ID" value="TLG71105.1"/>
    <property type="molecule type" value="Genomic_DNA"/>
</dbReference>
<dbReference type="RefSeq" id="WP_138192594.1">
    <property type="nucleotide sequence ID" value="NZ_VBWP01000016.1"/>
</dbReference>
<accession>A0A5R8Q7M6</accession>
<keyword evidence="5" id="KW-1185">Reference proteome</keyword>
<sequence length="336" mass="39725">MPKLSVIVPVYNVEQYIDTCLESLVHQTYESLEIIVVDDGSTDGSLAIVKVYQERYPELIQVFEKPNGGLSDARNFGLKHAQGTYIAFMDSDDWVTLDCYEKLMYKALAKNADIVCTDIVYVYEGRTGEKSGGPQKGTIKREYRDFKEAMLDIFPMAQNKIWRRVTLQKYGMQFPEGLYYEDLVFFYQLYPLINKVSFVHQPLFYYRQRSGSITSTFSEKVMDIEAVFSQLVAWYKEHDCYDEYYDELEYLMARNYLVASFARVLKAPDFETVYRLASKLFDDLNSQFPKWRKNKYVRYGSGMRNLYLRHLRRWNLKLALRILYSQPWLVRKLTQN</sequence>
<feature type="domain" description="Glycosyltransferase 2-like" evidence="3">
    <location>
        <begin position="5"/>
        <end position="150"/>
    </location>
</feature>
<evidence type="ECO:0000256" key="1">
    <source>
        <dbReference type="ARBA" id="ARBA00022676"/>
    </source>
</evidence>
<name>A0A5R8Q7M6_9FIRM</name>
<dbReference type="InterPro" id="IPR029044">
    <property type="entry name" value="Nucleotide-diphossugar_trans"/>
</dbReference>
<evidence type="ECO:0000313" key="4">
    <source>
        <dbReference type="EMBL" id="TLG71105.1"/>
    </source>
</evidence>
<reference evidence="4 5" key="1">
    <citation type="submission" date="2019-05" db="EMBL/GenBank/DDBJ databases">
        <title>Culicoidintestinum kansasii gen. nov., sp. nov. from the gastrointestinal tract of the biting midge, Culicoides sonorensis.</title>
        <authorList>
            <person name="Neupane S."/>
            <person name="Ghosh A."/>
            <person name="Gunther S."/>
            <person name="Martin K."/>
            <person name="Zurek L."/>
        </authorList>
    </citation>
    <scope>NUCLEOTIDE SEQUENCE [LARGE SCALE GENOMIC DNA]</scope>
    <source>
        <strain evidence="4 5">CS-1</strain>
    </source>
</reference>
<evidence type="ECO:0000313" key="5">
    <source>
        <dbReference type="Proteomes" id="UP000306912"/>
    </source>
</evidence>
<organism evidence="4 5">
    <name type="scientific">Culicoidibacter larvae</name>
    <dbReference type="NCBI Taxonomy" id="2579976"/>
    <lineage>
        <taxon>Bacteria</taxon>
        <taxon>Bacillati</taxon>
        <taxon>Bacillota</taxon>
        <taxon>Culicoidibacteria</taxon>
        <taxon>Culicoidibacterales</taxon>
        <taxon>Culicoidibacteraceae</taxon>
        <taxon>Culicoidibacter</taxon>
    </lineage>
</organism>
<dbReference type="OrthoDB" id="396512at2"/>
<dbReference type="CDD" id="cd00761">
    <property type="entry name" value="Glyco_tranf_GTA_type"/>
    <property type="match status" value="1"/>
</dbReference>
<dbReference type="Pfam" id="PF00535">
    <property type="entry name" value="Glycos_transf_2"/>
    <property type="match status" value="1"/>
</dbReference>
<evidence type="ECO:0000259" key="3">
    <source>
        <dbReference type="Pfam" id="PF00535"/>
    </source>
</evidence>
<protein>
    <submittedName>
        <fullName evidence="4">Glycosyltransferase</fullName>
    </submittedName>
</protein>
<dbReference type="AlphaFoldDB" id="A0A5R8Q7M6"/>
<dbReference type="PANTHER" id="PTHR22916">
    <property type="entry name" value="GLYCOSYLTRANSFERASE"/>
    <property type="match status" value="1"/>
</dbReference>
<dbReference type="Proteomes" id="UP000306912">
    <property type="component" value="Unassembled WGS sequence"/>
</dbReference>
<proteinExistence type="predicted"/>
<evidence type="ECO:0000256" key="2">
    <source>
        <dbReference type="ARBA" id="ARBA00022679"/>
    </source>
</evidence>
<dbReference type="SUPFAM" id="SSF53448">
    <property type="entry name" value="Nucleotide-diphospho-sugar transferases"/>
    <property type="match status" value="1"/>
</dbReference>
<dbReference type="FunCoup" id="A0A5R8Q7M6">
    <property type="interactions" value="64"/>
</dbReference>
<keyword evidence="2 4" id="KW-0808">Transferase</keyword>
<keyword evidence="1" id="KW-0328">Glycosyltransferase</keyword>
<dbReference type="PANTHER" id="PTHR22916:SF51">
    <property type="entry name" value="GLYCOSYLTRANSFERASE EPSH-RELATED"/>
    <property type="match status" value="1"/>
</dbReference>
<dbReference type="InterPro" id="IPR001173">
    <property type="entry name" value="Glyco_trans_2-like"/>
</dbReference>